<dbReference type="EMBL" id="CP027062">
    <property type="protein sequence ID" value="AVI52334.1"/>
    <property type="molecule type" value="Genomic_DNA"/>
</dbReference>
<accession>A0A2S0I0H6</accession>
<dbReference type="InterPro" id="IPR036028">
    <property type="entry name" value="SH3-like_dom_sf"/>
</dbReference>
<organism evidence="9 10">
    <name type="scientific">Pukyongia salina</name>
    <dbReference type="NCBI Taxonomy" id="2094025"/>
    <lineage>
        <taxon>Bacteria</taxon>
        <taxon>Pseudomonadati</taxon>
        <taxon>Bacteroidota</taxon>
        <taxon>Flavobacteriia</taxon>
        <taxon>Flavobacteriales</taxon>
        <taxon>Flavobacteriaceae</taxon>
        <taxon>Pukyongia</taxon>
    </lineage>
</organism>
<feature type="transmembrane region" description="Helical" evidence="5">
    <location>
        <begin position="129"/>
        <end position="149"/>
    </location>
</feature>
<dbReference type="InterPro" id="IPR001452">
    <property type="entry name" value="SH3_domain"/>
</dbReference>
<evidence type="ECO:0000259" key="8">
    <source>
        <dbReference type="PROSITE" id="PS51781"/>
    </source>
</evidence>
<evidence type="ECO:0000256" key="6">
    <source>
        <dbReference type="SAM" id="SignalP"/>
    </source>
</evidence>
<dbReference type="PROSITE" id="PS50005">
    <property type="entry name" value="TPR"/>
    <property type="match status" value="1"/>
</dbReference>
<keyword evidence="2" id="KW-0677">Repeat</keyword>
<name>A0A2S0I0H6_9FLAO</name>
<dbReference type="SUPFAM" id="SSF48452">
    <property type="entry name" value="TPR-like"/>
    <property type="match status" value="1"/>
</dbReference>
<dbReference type="Pfam" id="PF08239">
    <property type="entry name" value="SH3_3"/>
    <property type="match status" value="1"/>
</dbReference>
<evidence type="ECO:0000256" key="2">
    <source>
        <dbReference type="ARBA" id="ARBA00022737"/>
    </source>
</evidence>
<evidence type="ECO:0000256" key="1">
    <source>
        <dbReference type="ARBA" id="ARBA00022443"/>
    </source>
</evidence>
<dbReference type="Proteomes" id="UP000238442">
    <property type="component" value="Chromosome"/>
</dbReference>
<keyword evidence="6" id="KW-0732">Signal</keyword>
<feature type="domain" description="SH3b" evidence="8">
    <location>
        <begin position="187"/>
        <end position="249"/>
    </location>
</feature>
<feature type="domain" description="SH3" evidence="7">
    <location>
        <begin position="185"/>
        <end position="249"/>
    </location>
</feature>
<keyword evidence="1" id="KW-0728">SH3 domain</keyword>
<dbReference type="InterPro" id="IPR003646">
    <property type="entry name" value="SH3-like_bac-type"/>
</dbReference>
<dbReference type="AlphaFoldDB" id="A0A2S0I0H6"/>
<gene>
    <name evidence="9" type="ORF">C5O00_04675</name>
</gene>
<evidence type="ECO:0000256" key="3">
    <source>
        <dbReference type="ARBA" id="ARBA00022803"/>
    </source>
</evidence>
<dbReference type="SUPFAM" id="SSF50044">
    <property type="entry name" value="SH3-domain"/>
    <property type="match status" value="1"/>
</dbReference>
<dbReference type="SMART" id="SM00028">
    <property type="entry name" value="TPR"/>
    <property type="match status" value="2"/>
</dbReference>
<dbReference type="KEGG" id="aue:C5O00_04675"/>
<sequence>MKFLILTGLFLVMLPVMAQSDAMFNAGKEAYKAENYQEAIDTWKQIIENGEESPELYFNLGNAHYKLNKIGPSIYYYEKARILDPNDNDIKNNLAFAENARIDVIEPLPQTVFKTWYKRISGVTDFDGWATTGVIFSFCFVLLFLAYYFSASERRKRILFATSVVSLFLLIASVSMAFTTYSDFQSDNPAIVFSEKVEVKDAPSVGGEVSFVIHEGTKVQVLDRETNWVRIRLADGKDGWIPSADIKEL</sequence>
<keyword evidence="5" id="KW-0812">Transmembrane</keyword>
<keyword evidence="3 4" id="KW-0802">TPR repeat</keyword>
<feature type="chain" id="PRO_5015459622" evidence="6">
    <location>
        <begin position="19"/>
        <end position="249"/>
    </location>
</feature>
<dbReference type="InterPro" id="IPR013105">
    <property type="entry name" value="TPR_2"/>
</dbReference>
<dbReference type="InterPro" id="IPR019734">
    <property type="entry name" value="TPR_rpt"/>
</dbReference>
<feature type="repeat" description="TPR" evidence="4">
    <location>
        <begin position="54"/>
        <end position="87"/>
    </location>
</feature>
<keyword evidence="10" id="KW-1185">Reference proteome</keyword>
<dbReference type="OrthoDB" id="9776208at2"/>
<proteinExistence type="predicted"/>
<dbReference type="Gene3D" id="1.25.40.10">
    <property type="entry name" value="Tetratricopeptide repeat domain"/>
    <property type="match status" value="1"/>
</dbReference>
<feature type="signal peptide" evidence="6">
    <location>
        <begin position="1"/>
        <end position="18"/>
    </location>
</feature>
<protein>
    <submittedName>
        <fullName evidence="9">Ion channel protein</fullName>
    </submittedName>
</protein>
<evidence type="ECO:0000256" key="4">
    <source>
        <dbReference type="PROSITE-ProRule" id="PRU00339"/>
    </source>
</evidence>
<dbReference type="Gene3D" id="2.30.30.40">
    <property type="entry name" value="SH3 Domains"/>
    <property type="match status" value="1"/>
</dbReference>
<feature type="transmembrane region" description="Helical" evidence="5">
    <location>
        <begin position="158"/>
        <end position="178"/>
    </location>
</feature>
<reference evidence="9 10" key="1">
    <citation type="submission" date="2018-02" db="EMBL/GenBank/DDBJ databases">
        <title>Genomic analysis of the strain RR4-38 isolated from a seawater recirculating aquaculture system.</title>
        <authorList>
            <person name="Kim Y.-S."/>
            <person name="Jang Y.H."/>
            <person name="Kim K.-H."/>
        </authorList>
    </citation>
    <scope>NUCLEOTIDE SEQUENCE [LARGE SCALE GENOMIC DNA]</scope>
    <source>
        <strain evidence="9 10">RR4-38</strain>
    </source>
</reference>
<evidence type="ECO:0000313" key="10">
    <source>
        <dbReference type="Proteomes" id="UP000238442"/>
    </source>
</evidence>
<dbReference type="PROSITE" id="PS50002">
    <property type="entry name" value="SH3"/>
    <property type="match status" value="1"/>
</dbReference>
<dbReference type="Pfam" id="PF07719">
    <property type="entry name" value="TPR_2"/>
    <property type="match status" value="1"/>
</dbReference>
<dbReference type="PROSITE" id="PS51781">
    <property type="entry name" value="SH3B"/>
    <property type="match status" value="1"/>
</dbReference>
<keyword evidence="5" id="KW-0472">Membrane</keyword>
<evidence type="ECO:0000259" key="7">
    <source>
        <dbReference type="PROSITE" id="PS50002"/>
    </source>
</evidence>
<evidence type="ECO:0000256" key="5">
    <source>
        <dbReference type="SAM" id="Phobius"/>
    </source>
</evidence>
<evidence type="ECO:0000313" key="9">
    <source>
        <dbReference type="EMBL" id="AVI52334.1"/>
    </source>
</evidence>
<dbReference type="InterPro" id="IPR011990">
    <property type="entry name" value="TPR-like_helical_dom_sf"/>
</dbReference>
<keyword evidence="5" id="KW-1133">Transmembrane helix</keyword>
<dbReference type="SMART" id="SM00287">
    <property type="entry name" value="SH3b"/>
    <property type="match status" value="1"/>
</dbReference>